<dbReference type="Pfam" id="PF01636">
    <property type="entry name" value="APH"/>
    <property type="match status" value="1"/>
</dbReference>
<evidence type="ECO:0000259" key="15">
    <source>
        <dbReference type="Pfam" id="PF01636"/>
    </source>
</evidence>
<feature type="domain" description="Maltokinase N-terminal cap" evidence="16">
    <location>
        <begin position="8"/>
        <end position="82"/>
    </location>
</feature>
<keyword evidence="9 17" id="KW-0418">Kinase</keyword>
<evidence type="ECO:0000313" key="18">
    <source>
        <dbReference type="Proteomes" id="UP000192366"/>
    </source>
</evidence>
<dbReference type="Pfam" id="PF18085">
    <property type="entry name" value="Mak_N_cap"/>
    <property type="match status" value="1"/>
</dbReference>
<dbReference type="OrthoDB" id="3787729at2"/>
<evidence type="ECO:0000256" key="4">
    <source>
        <dbReference type="ARBA" id="ARBA00011962"/>
    </source>
</evidence>
<dbReference type="UniPathway" id="UPA00164"/>
<protein>
    <recommendedName>
        <fullName evidence="5">Maltokinase</fullName>
        <ecNumber evidence="4">2.7.1.175</ecNumber>
    </recommendedName>
    <alternativeName>
        <fullName evidence="13">Maltose-1-phosphate synthase</fullName>
    </alternativeName>
</protein>
<evidence type="ECO:0000256" key="5">
    <source>
        <dbReference type="ARBA" id="ARBA00013882"/>
    </source>
</evidence>
<keyword evidence="7" id="KW-0808">Transferase</keyword>
<dbReference type="InterPro" id="IPR002575">
    <property type="entry name" value="Aminoglycoside_PTrfase"/>
</dbReference>
<keyword evidence="18" id="KW-1185">Reference proteome</keyword>
<dbReference type="AlphaFoldDB" id="A0A1W9YQ84"/>
<sequence>MTLPFDQWLPRQRWYGGRGRDLTDVRPTVVPLGADLELVLLEVDYTDGSVDRYQVLVRWDTGAEHTAIGTDAGRTGYDAITDPEVAGRLLNLIGESAEVGPVRFLSEPGAELGPATPVRSMGAEQSNTSVVFGDRTIMKAFRRLTPGINPDIELTRALAGNPHITPLLGSYEISWDGEQYTLGMVSVFAKGSSDGWSVAENRTADLRSADADFTEETHRLGEAVASVHLSLAETLGSRVTAFPAQTLIERARSVAGLVPEVRERISQIEECYRRVADAPTPEQRVHGDLHLGQVLHTASGWLVIDFEGEPGQPLAERRRPDSPLRDVAGMLRSYDYVASQRLLSAQDDALAVAAREWVQHNRKAFCDGYASVGGLNPWDSAGVLLAYELDKAVYEVGYESRYRPTWLPIPLGALDRLLGN</sequence>
<evidence type="ECO:0000256" key="10">
    <source>
        <dbReference type="ARBA" id="ARBA00022840"/>
    </source>
</evidence>
<gene>
    <name evidence="17" type="ORF">BST17_25900</name>
</gene>
<keyword evidence="11" id="KW-0320">Glycogen biosynthesis</keyword>
<evidence type="ECO:0000256" key="3">
    <source>
        <dbReference type="ARBA" id="ARBA00011245"/>
    </source>
</evidence>
<keyword evidence="10" id="KW-0067">ATP-binding</keyword>
<dbReference type="InterPro" id="IPR011009">
    <property type="entry name" value="Kinase-like_dom_sf"/>
</dbReference>
<dbReference type="STRING" id="564198.BST17_25900"/>
<dbReference type="Gene3D" id="3.90.1200.10">
    <property type="match status" value="1"/>
</dbReference>
<evidence type="ECO:0000256" key="14">
    <source>
        <dbReference type="ARBA" id="ARBA00049067"/>
    </source>
</evidence>
<dbReference type="GO" id="GO:0005978">
    <property type="term" value="P:glycogen biosynthetic process"/>
    <property type="evidence" value="ECO:0007669"/>
    <property type="project" value="UniProtKB-UniPathway"/>
</dbReference>
<evidence type="ECO:0000256" key="9">
    <source>
        <dbReference type="ARBA" id="ARBA00022777"/>
    </source>
</evidence>
<evidence type="ECO:0000256" key="8">
    <source>
        <dbReference type="ARBA" id="ARBA00022741"/>
    </source>
</evidence>
<proteinExistence type="inferred from homology"/>
<keyword evidence="8" id="KW-0547">Nucleotide-binding</keyword>
<comment type="pathway">
    <text evidence="1">Glycan biosynthesis; glycogen biosynthesis.</text>
</comment>
<dbReference type="EC" id="2.7.1.175" evidence="4"/>
<evidence type="ECO:0000259" key="16">
    <source>
        <dbReference type="Pfam" id="PF18085"/>
    </source>
</evidence>
<dbReference type="InterPro" id="IPR040999">
    <property type="entry name" value="Mak_N_cap"/>
</dbReference>
<evidence type="ECO:0000313" key="17">
    <source>
        <dbReference type="EMBL" id="ORA01950.1"/>
    </source>
</evidence>
<comment type="subunit">
    <text evidence="3">Monomer.</text>
</comment>
<comment type="caution">
    <text evidence="17">The sequence shown here is derived from an EMBL/GenBank/DDBJ whole genome shotgun (WGS) entry which is preliminary data.</text>
</comment>
<dbReference type="SUPFAM" id="SSF56112">
    <property type="entry name" value="Protein kinase-like (PK-like)"/>
    <property type="match status" value="1"/>
</dbReference>
<evidence type="ECO:0000256" key="2">
    <source>
        <dbReference type="ARBA" id="ARBA00006219"/>
    </source>
</evidence>
<organism evidence="17 18">
    <name type="scientific">Mycolicibacterium bacteremicum</name>
    <name type="common">Mycobacterium bacteremicum</name>
    <dbReference type="NCBI Taxonomy" id="564198"/>
    <lineage>
        <taxon>Bacteria</taxon>
        <taxon>Bacillati</taxon>
        <taxon>Actinomycetota</taxon>
        <taxon>Actinomycetes</taxon>
        <taxon>Mycobacteriales</taxon>
        <taxon>Mycobacteriaceae</taxon>
        <taxon>Mycolicibacterium</taxon>
    </lineage>
</organism>
<name>A0A1W9YQ84_MYCBA</name>
<evidence type="ECO:0000256" key="13">
    <source>
        <dbReference type="ARBA" id="ARBA00031251"/>
    </source>
</evidence>
<dbReference type="EMBL" id="MVHJ01000037">
    <property type="protein sequence ID" value="ORA01950.1"/>
    <property type="molecule type" value="Genomic_DNA"/>
</dbReference>
<keyword evidence="6" id="KW-0321">Glycogen metabolism</keyword>
<dbReference type="RefSeq" id="WP_083061767.1">
    <property type="nucleotide sequence ID" value="NZ_JACKVM010000001.1"/>
</dbReference>
<accession>A0A1W9YQ84</accession>
<reference evidence="17 18" key="1">
    <citation type="submission" date="2017-02" db="EMBL/GenBank/DDBJ databases">
        <title>The new phylogeny of genus Mycobacterium.</title>
        <authorList>
            <person name="Tortoli E."/>
            <person name="Trovato A."/>
            <person name="Cirillo D.M."/>
        </authorList>
    </citation>
    <scope>NUCLEOTIDE SEQUENCE [LARGE SCALE GENOMIC DNA]</scope>
    <source>
        <strain evidence="17 18">DSM 45578</strain>
    </source>
</reference>
<keyword evidence="12" id="KW-0119">Carbohydrate metabolism</keyword>
<dbReference type="GO" id="GO:0005524">
    <property type="term" value="F:ATP binding"/>
    <property type="evidence" value="ECO:0007669"/>
    <property type="project" value="UniProtKB-KW"/>
</dbReference>
<dbReference type="GO" id="GO:0016301">
    <property type="term" value="F:kinase activity"/>
    <property type="evidence" value="ECO:0007669"/>
    <property type="project" value="UniProtKB-KW"/>
</dbReference>
<comment type="catalytic activity">
    <reaction evidence="14">
        <text>D-maltose + ATP = alpha-maltose 1-phosphate + ADP + H(+)</text>
        <dbReference type="Rhea" id="RHEA:31915"/>
        <dbReference type="ChEBI" id="CHEBI:15378"/>
        <dbReference type="ChEBI" id="CHEBI:17306"/>
        <dbReference type="ChEBI" id="CHEBI:30616"/>
        <dbReference type="ChEBI" id="CHEBI:63576"/>
        <dbReference type="ChEBI" id="CHEBI:456216"/>
        <dbReference type="EC" id="2.7.1.175"/>
    </reaction>
</comment>
<evidence type="ECO:0000256" key="11">
    <source>
        <dbReference type="ARBA" id="ARBA00023056"/>
    </source>
</evidence>
<dbReference type="Proteomes" id="UP000192366">
    <property type="component" value="Unassembled WGS sequence"/>
</dbReference>
<evidence type="ECO:0000256" key="1">
    <source>
        <dbReference type="ARBA" id="ARBA00004964"/>
    </source>
</evidence>
<evidence type="ECO:0000256" key="7">
    <source>
        <dbReference type="ARBA" id="ARBA00022679"/>
    </source>
</evidence>
<comment type="similarity">
    <text evidence="2">Belongs to the aminoglycoside phosphotransferase family.</text>
</comment>
<evidence type="ECO:0000256" key="6">
    <source>
        <dbReference type="ARBA" id="ARBA00022600"/>
    </source>
</evidence>
<evidence type="ECO:0000256" key="12">
    <source>
        <dbReference type="ARBA" id="ARBA00023277"/>
    </source>
</evidence>
<feature type="domain" description="Aminoglycoside phosphotransferase" evidence="15">
    <location>
        <begin position="219"/>
        <end position="351"/>
    </location>
</feature>